<keyword evidence="3" id="KW-0813">Transport</keyword>
<dbReference type="NCBIfam" id="TIGR01297">
    <property type="entry name" value="CDF"/>
    <property type="match status" value="1"/>
</dbReference>
<dbReference type="PANTHER" id="PTHR43840:SF15">
    <property type="entry name" value="MITOCHONDRIAL METAL TRANSPORTER 1-RELATED"/>
    <property type="match status" value="1"/>
</dbReference>
<evidence type="ECO:0000259" key="9">
    <source>
        <dbReference type="Pfam" id="PF16916"/>
    </source>
</evidence>
<sequence>MTSLLVKLFIKNHDDIHNQEVRQKYGMLGGGVGIFLNVLLFSLKFIAGLITSSISITADAFNNLSDAGSSVVTLIGFKMAGMPADSEHPFGHGRIEYISGLAVSMAIILMGVELIKSSVDKILHPEAVTFSLFSVVILLVSILAKGWMSLFNRGLGKRIGSTAMMATAMDSLSDCIATGAVVLGIGFSYFTHIIIDGYIGLVVALFVSYTGFTTARDSLSPLLGQAPDKEFVEEIRKTVLAHEDIEGIHDLIIHNYGPGRSMISLHAEVRCDADILAIHDTIDLIELELKHRFNCEATIHMDPIAVDDKVTQDLREKIVELLRSIDGQLSLHDFRMVQGLTHTNLIFDVVVPFKFRLTDEQVTQQVWDKVKQIDPNYNAVIKVERAYA</sequence>
<evidence type="ECO:0000256" key="4">
    <source>
        <dbReference type="ARBA" id="ARBA00022692"/>
    </source>
</evidence>
<evidence type="ECO:0000259" key="8">
    <source>
        <dbReference type="Pfam" id="PF01545"/>
    </source>
</evidence>
<dbReference type="GO" id="GO:0008324">
    <property type="term" value="F:monoatomic cation transmembrane transporter activity"/>
    <property type="evidence" value="ECO:0007669"/>
    <property type="project" value="InterPro"/>
</dbReference>
<evidence type="ECO:0000256" key="6">
    <source>
        <dbReference type="ARBA" id="ARBA00023136"/>
    </source>
</evidence>
<keyword evidence="6 7" id="KW-0472">Membrane</keyword>
<dbReference type="Gene3D" id="3.30.70.1350">
    <property type="entry name" value="Cation efflux protein, cytoplasmic domain"/>
    <property type="match status" value="1"/>
</dbReference>
<feature type="transmembrane region" description="Helical" evidence="7">
    <location>
        <begin position="127"/>
        <end position="151"/>
    </location>
</feature>
<accession>A0A926IFM6</accession>
<proteinExistence type="inferred from homology"/>
<dbReference type="Gene3D" id="1.20.1510.10">
    <property type="entry name" value="Cation efflux protein transmembrane domain"/>
    <property type="match status" value="1"/>
</dbReference>
<dbReference type="InterPro" id="IPR027469">
    <property type="entry name" value="Cation_efflux_TMD_sf"/>
</dbReference>
<dbReference type="Pfam" id="PF16916">
    <property type="entry name" value="ZT_dimer"/>
    <property type="match status" value="1"/>
</dbReference>
<feature type="domain" description="Cation efflux protein transmembrane" evidence="8">
    <location>
        <begin position="32"/>
        <end position="223"/>
    </location>
</feature>
<evidence type="ECO:0000256" key="5">
    <source>
        <dbReference type="ARBA" id="ARBA00022989"/>
    </source>
</evidence>
<dbReference type="PANTHER" id="PTHR43840">
    <property type="entry name" value="MITOCHONDRIAL METAL TRANSPORTER 1-RELATED"/>
    <property type="match status" value="1"/>
</dbReference>
<dbReference type="SUPFAM" id="SSF161111">
    <property type="entry name" value="Cation efflux protein transmembrane domain-like"/>
    <property type="match status" value="1"/>
</dbReference>
<dbReference type="InterPro" id="IPR002524">
    <property type="entry name" value="Cation_efflux"/>
</dbReference>
<organism evidence="10 11">
    <name type="scientific">Youxingia wuxianensis</name>
    <dbReference type="NCBI Taxonomy" id="2763678"/>
    <lineage>
        <taxon>Bacteria</taxon>
        <taxon>Bacillati</taxon>
        <taxon>Bacillota</taxon>
        <taxon>Clostridia</taxon>
        <taxon>Eubacteriales</taxon>
        <taxon>Oscillospiraceae</taxon>
        <taxon>Youxingia</taxon>
    </lineage>
</organism>
<feature type="transmembrane region" description="Helical" evidence="7">
    <location>
        <begin position="97"/>
        <end position="115"/>
    </location>
</feature>
<comment type="similarity">
    <text evidence="2">Belongs to the cation diffusion facilitator (CDF) transporter (TC 2.A.4) family.</text>
</comment>
<feature type="transmembrane region" description="Helical" evidence="7">
    <location>
        <begin position="197"/>
        <end position="215"/>
    </location>
</feature>
<feature type="transmembrane region" description="Helical" evidence="7">
    <location>
        <begin position="25"/>
        <end position="47"/>
    </location>
</feature>
<name>A0A926IFM6_9FIRM</name>
<keyword evidence="11" id="KW-1185">Reference proteome</keyword>
<feature type="transmembrane region" description="Helical" evidence="7">
    <location>
        <begin position="172"/>
        <end position="191"/>
    </location>
</feature>
<keyword evidence="5 7" id="KW-1133">Transmembrane helix</keyword>
<evidence type="ECO:0000313" key="11">
    <source>
        <dbReference type="Proteomes" id="UP000623678"/>
    </source>
</evidence>
<dbReference type="InterPro" id="IPR036837">
    <property type="entry name" value="Cation_efflux_CTD_sf"/>
</dbReference>
<dbReference type="AlphaFoldDB" id="A0A926IFM6"/>
<feature type="domain" description="Cation efflux protein cytoplasmic" evidence="9">
    <location>
        <begin position="227"/>
        <end position="303"/>
    </location>
</feature>
<dbReference type="InterPro" id="IPR027470">
    <property type="entry name" value="Cation_efflux_CTD"/>
</dbReference>
<keyword evidence="4 7" id="KW-0812">Transmembrane</keyword>
<dbReference type="EMBL" id="JACRTD010000001">
    <property type="protein sequence ID" value="MBC8583979.1"/>
    <property type="molecule type" value="Genomic_DNA"/>
</dbReference>
<dbReference type="GO" id="GO:0016020">
    <property type="term" value="C:membrane"/>
    <property type="evidence" value="ECO:0007669"/>
    <property type="project" value="UniProtKB-SubCell"/>
</dbReference>
<comment type="subcellular location">
    <subcellularLocation>
        <location evidence="1">Membrane</location>
        <topology evidence="1">Multi-pass membrane protein</topology>
    </subcellularLocation>
</comment>
<dbReference type="InterPro" id="IPR050291">
    <property type="entry name" value="CDF_Transporter"/>
</dbReference>
<dbReference type="RefSeq" id="WP_262393838.1">
    <property type="nucleotide sequence ID" value="NZ_JACRTD010000001.1"/>
</dbReference>
<reference evidence="10" key="1">
    <citation type="submission" date="2020-08" db="EMBL/GenBank/DDBJ databases">
        <title>Genome public.</title>
        <authorList>
            <person name="Liu C."/>
            <person name="Sun Q."/>
        </authorList>
    </citation>
    <scope>NUCLEOTIDE SEQUENCE</scope>
    <source>
        <strain evidence="10">NSJ-64</strain>
    </source>
</reference>
<dbReference type="SUPFAM" id="SSF160240">
    <property type="entry name" value="Cation efflux protein cytoplasmic domain-like"/>
    <property type="match status" value="1"/>
</dbReference>
<dbReference type="Pfam" id="PF01545">
    <property type="entry name" value="Cation_efflux"/>
    <property type="match status" value="1"/>
</dbReference>
<dbReference type="FunFam" id="1.20.1510.10:FF:000006">
    <property type="entry name" value="Divalent cation efflux transporter"/>
    <property type="match status" value="1"/>
</dbReference>
<gene>
    <name evidence="10" type="ORF">H8705_00035</name>
</gene>
<dbReference type="Proteomes" id="UP000623678">
    <property type="component" value="Unassembled WGS sequence"/>
</dbReference>
<comment type="caution">
    <text evidence="10">The sequence shown here is derived from an EMBL/GenBank/DDBJ whole genome shotgun (WGS) entry which is preliminary data.</text>
</comment>
<evidence type="ECO:0000256" key="3">
    <source>
        <dbReference type="ARBA" id="ARBA00022448"/>
    </source>
</evidence>
<evidence type="ECO:0000313" key="10">
    <source>
        <dbReference type="EMBL" id="MBC8583979.1"/>
    </source>
</evidence>
<evidence type="ECO:0000256" key="7">
    <source>
        <dbReference type="SAM" id="Phobius"/>
    </source>
</evidence>
<evidence type="ECO:0000256" key="2">
    <source>
        <dbReference type="ARBA" id="ARBA00008114"/>
    </source>
</evidence>
<evidence type="ECO:0000256" key="1">
    <source>
        <dbReference type="ARBA" id="ARBA00004141"/>
    </source>
</evidence>
<dbReference type="InterPro" id="IPR058533">
    <property type="entry name" value="Cation_efflux_TM"/>
</dbReference>
<protein>
    <submittedName>
        <fullName evidence="10">Cation transporter</fullName>
    </submittedName>
</protein>